<feature type="non-terminal residue" evidence="1">
    <location>
        <position position="116"/>
    </location>
</feature>
<dbReference type="EMBL" id="RQTK01001139">
    <property type="protein sequence ID" value="RUS71935.1"/>
    <property type="molecule type" value="Genomic_DNA"/>
</dbReference>
<evidence type="ECO:0000313" key="1">
    <source>
        <dbReference type="EMBL" id="RUS71935.1"/>
    </source>
</evidence>
<dbReference type="AntiFam" id="ANF00095">
    <property type="entry name" value="Shadow ORF (opposite ABC transporters)"/>
</dbReference>
<sequence length="116" mass="11812">LLALVVQGGRGLVQEQDLGVPDESSRDGHSLLLASAELCALAAHIGGVALGLYEVVDVGRLGGLNDLIHADGPGVVSIRDVLGDALVKQDGLLGHQADLGAQPGQVQVLQVVLVQI</sequence>
<feature type="non-terminal residue" evidence="1">
    <location>
        <position position="1"/>
    </location>
</feature>
<dbReference type="Proteomes" id="UP000271974">
    <property type="component" value="Unassembled WGS sequence"/>
</dbReference>
<comment type="caution">
    <text evidence="1">The sequence shown here is derived from an EMBL/GenBank/DDBJ whole genome shotgun (WGS) entry which is preliminary data.</text>
</comment>
<organism evidence="1 2">
    <name type="scientific">Elysia chlorotica</name>
    <name type="common">Eastern emerald elysia</name>
    <name type="synonym">Sea slug</name>
    <dbReference type="NCBI Taxonomy" id="188477"/>
    <lineage>
        <taxon>Eukaryota</taxon>
        <taxon>Metazoa</taxon>
        <taxon>Spiralia</taxon>
        <taxon>Lophotrochozoa</taxon>
        <taxon>Mollusca</taxon>
        <taxon>Gastropoda</taxon>
        <taxon>Heterobranchia</taxon>
        <taxon>Euthyneura</taxon>
        <taxon>Panpulmonata</taxon>
        <taxon>Sacoglossa</taxon>
        <taxon>Placobranchoidea</taxon>
        <taxon>Plakobranchidae</taxon>
        <taxon>Elysia</taxon>
    </lineage>
</organism>
<evidence type="ECO:0000313" key="2">
    <source>
        <dbReference type="Proteomes" id="UP000271974"/>
    </source>
</evidence>
<proteinExistence type="predicted"/>
<name>A0A433SRR8_ELYCH</name>
<dbReference type="AlphaFoldDB" id="A0A433SRR8"/>
<protein>
    <submittedName>
        <fullName evidence="1">Uncharacterized protein</fullName>
    </submittedName>
</protein>
<reference evidence="1 2" key="1">
    <citation type="submission" date="2019-01" db="EMBL/GenBank/DDBJ databases">
        <title>A draft genome assembly of the solar-powered sea slug Elysia chlorotica.</title>
        <authorList>
            <person name="Cai H."/>
            <person name="Li Q."/>
            <person name="Fang X."/>
            <person name="Li J."/>
            <person name="Curtis N.E."/>
            <person name="Altenburger A."/>
            <person name="Shibata T."/>
            <person name="Feng M."/>
            <person name="Maeda T."/>
            <person name="Schwartz J.A."/>
            <person name="Shigenobu S."/>
            <person name="Lundholm N."/>
            <person name="Nishiyama T."/>
            <person name="Yang H."/>
            <person name="Hasebe M."/>
            <person name="Li S."/>
            <person name="Pierce S.K."/>
            <person name="Wang J."/>
        </authorList>
    </citation>
    <scope>NUCLEOTIDE SEQUENCE [LARGE SCALE GENOMIC DNA]</scope>
    <source>
        <strain evidence="1">EC2010</strain>
        <tissue evidence="1">Whole organism of an adult</tissue>
    </source>
</reference>
<accession>A0A433SRR8</accession>
<keyword evidence="2" id="KW-1185">Reference proteome</keyword>
<gene>
    <name evidence="1" type="ORF">EGW08_020310</name>
</gene>